<dbReference type="Gene3D" id="3.30.70.3040">
    <property type="match status" value="1"/>
</dbReference>
<name>A0ABT9QP82_9ACTN</name>
<feature type="transmembrane region" description="Helical" evidence="1">
    <location>
        <begin position="34"/>
        <end position="57"/>
    </location>
</feature>
<organism evidence="3 4">
    <name type="scientific">Streptosporangium lutulentum</name>
    <dbReference type="NCBI Taxonomy" id="1461250"/>
    <lineage>
        <taxon>Bacteria</taxon>
        <taxon>Bacillati</taxon>
        <taxon>Actinomycetota</taxon>
        <taxon>Actinomycetes</taxon>
        <taxon>Streptosporangiales</taxon>
        <taxon>Streptosporangiaceae</taxon>
        <taxon>Streptosporangium</taxon>
    </lineage>
</organism>
<evidence type="ECO:0000256" key="1">
    <source>
        <dbReference type="SAM" id="Phobius"/>
    </source>
</evidence>
<keyword evidence="1" id="KW-1133">Transmembrane helix</keyword>
<sequence>MSIIEDRLREAMAARAEAVPDDDRPLPAPRVRRAGWTTPVAIAAAVLLVAGTILGTVRLGEPSPGSPETIVAMSMGGTEPSDTPEVRVFPCKGAEPWQNCEGAATEAEKEEIRRMLEARPEVEDVVFRDQRTNWESFRRENKDNATLLQVITVEVMPESFTARIRPDADSLAVARAAGELPGVANAIDKDCLFGRLSLLSRIESKLPWAEPERQCSYPEHPMPPDSD</sequence>
<proteinExistence type="predicted"/>
<evidence type="ECO:0000259" key="2">
    <source>
        <dbReference type="Pfam" id="PF18075"/>
    </source>
</evidence>
<dbReference type="InterPro" id="IPR040690">
    <property type="entry name" value="FtsX_ECD"/>
</dbReference>
<feature type="domain" description="FtsX extracellular" evidence="2">
    <location>
        <begin position="85"/>
        <end position="184"/>
    </location>
</feature>
<keyword evidence="4" id="KW-1185">Reference proteome</keyword>
<accession>A0ABT9QP82</accession>
<dbReference type="EMBL" id="JAUSQU010000001">
    <property type="protein sequence ID" value="MDP9848166.1"/>
    <property type="molecule type" value="Genomic_DNA"/>
</dbReference>
<gene>
    <name evidence="3" type="ORF">J2853_007377</name>
</gene>
<evidence type="ECO:0000313" key="3">
    <source>
        <dbReference type="EMBL" id="MDP9848166.1"/>
    </source>
</evidence>
<dbReference type="Proteomes" id="UP001225356">
    <property type="component" value="Unassembled WGS sequence"/>
</dbReference>
<keyword evidence="1" id="KW-0472">Membrane</keyword>
<reference evidence="3 4" key="1">
    <citation type="submission" date="2023-07" db="EMBL/GenBank/DDBJ databases">
        <title>Sequencing the genomes of 1000 actinobacteria strains.</title>
        <authorList>
            <person name="Klenk H.-P."/>
        </authorList>
    </citation>
    <scope>NUCLEOTIDE SEQUENCE [LARGE SCALE GENOMIC DNA]</scope>
    <source>
        <strain evidence="3 4">DSM 46740</strain>
    </source>
</reference>
<protein>
    <recommendedName>
        <fullName evidence="2">FtsX extracellular domain-containing protein</fullName>
    </recommendedName>
</protein>
<dbReference type="Pfam" id="PF18075">
    <property type="entry name" value="FtsX_ECD"/>
    <property type="match status" value="1"/>
</dbReference>
<dbReference type="RefSeq" id="WP_307565288.1">
    <property type="nucleotide sequence ID" value="NZ_JAUSQU010000001.1"/>
</dbReference>
<comment type="caution">
    <text evidence="3">The sequence shown here is derived from an EMBL/GenBank/DDBJ whole genome shotgun (WGS) entry which is preliminary data.</text>
</comment>
<evidence type="ECO:0000313" key="4">
    <source>
        <dbReference type="Proteomes" id="UP001225356"/>
    </source>
</evidence>
<keyword evidence="1" id="KW-0812">Transmembrane</keyword>